<dbReference type="EC" id="2.8.4.4" evidence="8"/>
<dbReference type="HAMAP" id="MF_01865">
    <property type="entry name" value="MTTase_RimO"/>
    <property type="match status" value="1"/>
</dbReference>
<dbReference type="OrthoDB" id="9805215at2"/>
<comment type="function">
    <text evidence="8">Catalyzes the methylthiolation of an aspartic acid residue of ribosomal protein uS12.</text>
</comment>
<evidence type="ECO:0000259" key="10">
    <source>
        <dbReference type="PROSITE" id="PS51449"/>
    </source>
</evidence>
<dbReference type="Pfam" id="PF04055">
    <property type="entry name" value="Radical_SAM"/>
    <property type="match status" value="1"/>
</dbReference>
<feature type="domain" description="MTTase N-terminal" evidence="10">
    <location>
        <begin position="3"/>
        <end position="113"/>
    </location>
</feature>
<comment type="cofactor">
    <cofactor evidence="8">
        <name>[4Fe-4S] cluster</name>
        <dbReference type="ChEBI" id="CHEBI:49883"/>
    </cofactor>
    <text evidence="8">Binds 2 [4Fe-4S] clusters. One cluster is coordinated with 3 cysteines and an exchangeable S-adenosyl-L-methionine.</text>
</comment>
<dbReference type="PROSITE" id="PS51918">
    <property type="entry name" value="RADICAL_SAM"/>
    <property type="match status" value="1"/>
</dbReference>
<evidence type="ECO:0000313" key="13">
    <source>
        <dbReference type="Proteomes" id="UP000266089"/>
    </source>
</evidence>
<evidence type="ECO:0000256" key="4">
    <source>
        <dbReference type="ARBA" id="ARBA00022691"/>
    </source>
</evidence>
<dbReference type="PANTHER" id="PTHR43837">
    <property type="entry name" value="RIBOSOMAL PROTEIN S12 METHYLTHIOTRANSFERASE RIMO"/>
    <property type="match status" value="1"/>
</dbReference>
<reference evidence="12 13" key="1">
    <citation type="submission" date="2018-08" db="EMBL/GenBank/DDBJ databases">
        <title>Meiothermus cateniformans JCM 15151 genome sequencing project.</title>
        <authorList>
            <person name="Da Costa M.S."/>
            <person name="Albuquerque L."/>
            <person name="Raposo P."/>
            <person name="Froufe H.J.C."/>
            <person name="Barroso C.S."/>
            <person name="Egas C."/>
        </authorList>
    </citation>
    <scope>NUCLEOTIDE SEQUENCE [LARGE SCALE GENOMIC DNA]</scope>
    <source>
        <strain evidence="12 13">JCM 15151</strain>
    </source>
</reference>
<keyword evidence="1 8" id="KW-0004">4Fe-4S</keyword>
<keyword evidence="12" id="KW-0689">Ribosomal protein</keyword>
<sequence length="458" mass="50144">MAGKVGFVSLGCPKALVDSEQILSRLRAQGYETSPTYQEADVVVVNTCGFITPAVEESLAAIGEALSENGKVIVTGCLGARPEVIQQAHPQVLEVTGPGEVERVLAAVQRIIPPEENPFTALVPPQVKLTPRHYAYLKIAEGCNHKCSFCIIPKLRGLQQSRDAAEILFEATRLVGTGTKELLVIAQDTSAYGVDIRHRASDYAGKQVRAHLVDLVNELAGLGAWLRLHYVYPYPHVRDLIPLMAEGKLLPYLDVPLQHASPRVLRAMRRPGGAESHLKTIQEWRAIAPDLAIRSSFIVGFPGETEEDFELLLEFIAEARLDRVGCFTYSEVEGADANSLPGAVPQEIKEERRARLMALQQQISLEKNQARLGQTLEVIVDDYGELPGLVVGRSKYDAPGIDGLVYAETDGTVKIGDIIQVRITQAEAYDLHGEMVGRVAWKPNVPVIKNVAKETIQV</sequence>
<dbReference type="GO" id="GO:0051539">
    <property type="term" value="F:4 iron, 4 sulfur cluster binding"/>
    <property type="evidence" value="ECO:0007669"/>
    <property type="project" value="UniProtKB-UniRule"/>
</dbReference>
<dbReference type="SFLD" id="SFLDS00029">
    <property type="entry name" value="Radical_SAM"/>
    <property type="match status" value="1"/>
</dbReference>
<dbReference type="PROSITE" id="PS51449">
    <property type="entry name" value="MTTASE_N"/>
    <property type="match status" value="1"/>
</dbReference>
<dbReference type="NCBIfam" id="TIGR01125">
    <property type="entry name" value="30S ribosomal protein S12 methylthiotransferase RimO"/>
    <property type="match status" value="1"/>
</dbReference>
<dbReference type="PROSITE" id="PS50926">
    <property type="entry name" value="TRAM"/>
    <property type="match status" value="1"/>
</dbReference>
<evidence type="ECO:0000259" key="9">
    <source>
        <dbReference type="PROSITE" id="PS50926"/>
    </source>
</evidence>
<dbReference type="GO" id="GO:0005840">
    <property type="term" value="C:ribosome"/>
    <property type="evidence" value="ECO:0007669"/>
    <property type="project" value="UniProtKB-KW"/>
</dbReference>
<feature type="binding site" evidence="8">
    <location>
        <position position="77"/>
    </location>
    <ligand>
        <name>[4Fe-4S] cluster</name>
        <dbReference type="ChEBI" id="CHEBI:49883"/>
        <label>1</label>
    </ligand>
</feature>
<keyword evidence="2 8" id="KW-0963">Cytoplasm</keyword>
<comment type="catalytic activity">
    <reaction evidence="8">
        <text>L-aspartate(89)-[ribosomal protein uS12]-hydrogen + (sulfur carrier)-SH + AH2 + 2 S-adenosyl-L-methionine = 3-methylsulfanyl-L-aspartate(89)-[ribosomal protein uS12]-hydrogen + (sulfur carrier)-H + 5'-deoxyadenosine + L-methionine + A + S-adenosyl-L-homocysteine + 2 H(+)</text>
        <dbReference type="Rhea" id="RHEA:37087"/>
        <dbReference type="Rhea" id="RHEA-COMP:10460"/>
        <dbReference type="Rhea" id="RHEA-COMP:10461"/>
        <dbReference type="Rhea" id="RHEA-COMP:14737"/>
        <dbReference type="Rhea" id="RHEA-COMP:14739"/>
        <dbReference type="ChEBI" id="CHEBI:13193"/>
        <dbReference type="ChEBI" id="CHEBI:15378"/>
        <dbReference type="ChEBI" id="CHEBI:17319"/>
        <dbReference type="ChEBI" id="CHEBI:17499"/>
        <dbReference type="ChEBI" id="CHEBI:29917"/>
        <dbReference type="ChEBI" id="CHEBI:29961"/>
        <dbReference type="ChEBI" id="CHEBI:57844"/>
        <dbReference type="ChEBI" id="CHEBI:57856"/>
        <dbReference type="ChEBI" id="CHEBI:59789"/>
        <dbReference type="ChEBI" id="CHEBI:64428"/>
        <dbReference type="ChEBI" id="CHEBI:73599"/>
        <dbReference type="EC" id="2.8.4.4"/>
    </reaction>
</comment>
<dbReference type="GO" id="GO:0103039">
    <property type="term" value="F:protein methylthiotransferase activity"/>
    <property type="evidence" value="ECO:0007669"/>
    <property type="project" value="UniProtKB-EC"/>
</dbReference>
<dbReference type="SMART" id="SM00729">
    <property type="entry name" value="Elp3"/>
    <property type="match status" value="1"/>
</dbReference>
<feature type="binding site" evidence="8">
    <location>
        <position position="147"/>
    </location>
    <ligand>
        <name>[4Fe-4S] cluster</name>
        <dbReference type="ChEBI" id="CHEBI:49883"/>
        <label>2</label>
        <note>4Fe-4S-S-AdoMet</note>
    </ligand>
</feature>
<dbReference type="FunFam" id="3.40.50.12160:FF:000002">
    <property type="entry name" value="Ribosomal protein S12 methylthiotransferase RimO"/>
    <property type="match status" value="1"/>
</dbReference>
<dbReference type="RefSeq" id="WP_043982361.1">
    <property type="nucleotide sequence ID" value="NZ_JBHSXZ010000042.1"/>
</dbReference>
<feature type="binding site" evidence="8">
    <location>
        <position position="12"/>
    </location>
    <ligand>
        <name>[4Fe-4S] cluster</name>
        <dbReference type="ChEBI" id="CHEBI:49883"/>
        <label>1</label>
    </ligand>
</feature>
<protein>
    <recommendedName>
        <fullName evidence="8">Ribosomal protein uS12 methylthiotransferase RimO</fullName>
        <shortName evidence="8">uS12 MTTase</shortName>
        <shortName evidence="8">uS12 methylthiotransferase</shortName>
        <ecNumber evidence="8">2.8.4.4</ecNumber>
    </recommendedName>
    <alternativeName>
        <fullName evidence="8">Ribosomal protein uS12 (aspartate-C(3))-methylthiotransferase</fullName>
    </alternativeName>
    <alternativeName>
        <fullName evidence="8">Ribosome maturation factor RimO</fullName>
    </alternativeName>
</protein>
<evidence type="ECO:0000313" key="12">
    <source>
        <dbReference type="EMBL" id="RIH79140.1"/>
    </source>
</evidence>
<keyword evidence="5 8" id="KW-0479">Metal-binding</keyword>
<dbReference type="SUPFAM" id="SSF102114">
    <property type="entry name" value="Radical SAM enzymes"/>
    <property type="match status" value="1"/>
</dbReference>
<dbReference type="GO" id="GO:0046872">
    <property type="term" value="F:metal ion binding"/>
    <property type="evidence" value="ECO:0007669"/>
    <property type="project" value="UniProtKB-KW"/>
</dbReference>
<evidence type="ECO:0000259" key="11">
    <source>
        <dbReference type="PROSITE" id="PS51918"/>
    </source>
</evidence>
<dbReference type="Gene3D" id="3.40.50.12160">
    <property type="entry name" value="Methylthiotransferase, N-terminal domain"/>
    <property type="match status" value="1"/>
</dbReference>
<dbReference type="GO" id="GO:0035599">
    <property type="term" value="F:aspartic acid methylthiotransferase activity"/>
    <property type="evidence" value="ECO:0007669"/>
    <property type="project" value="TreeGrafter"/>
</dbReference>
<evidence type="ECO:0000256" key="3">
    <source>
        <dbReference type="ARBA" id="ARBA00022679"/>
    </source>
</evidence>
<dbReference type="InterPro" id="IPR006638">
    <property type="entry name" value="Elp3/MiaA/NifB-like_rSAM"/>
</dbReference>
<dbReference type="SFLD" id="SFLDF00274">
    <property type="entry name" value="ribosomal_protein_S12_methylth"/>
    <property type="match status" value="1"/>
</dbReference>
<evidence type="ECO:0000256" key="8">
    <source>
        <dbReference type="HAMAP-Rule" id="MF_01865"/>
    </source>
</evidence>
<comment type="subcellular location">
    <subcellularLocation>
        <location evidence="8">Cytoplasm</location>
    </subcellularLocation>
</comment>
<dbReference type="InterPro" id="IPR013848">
    <property type="entry name" value="Methylthiotransferase_N"/>
</dbReference>
<keyword evidence="6 8" id="KW-0408">Iron</keyword>
<feature type="binding site" evidence="8">
    <location>
        <position position="48"/>
    </location>
    <ligand>
        <name>[4Fe-4S] cluster</name>
        <dbReference type="ChEBI" id="CHEBI:49883"/>
        <label>1</label>
    </ligand>
</feature>
<dbReference type="AlphaFoldDB" id="A0A399E8M2"/>
<comment type="caution">
    <text evidence="12">The sequence shown here is derived from an EMBL/GenBank/DDBJ whole genome shotgun (WGS) entry which is preliminary data.</text>
</comment>
<keyword evidence="4 8" id="KW-0949">S-adenosyl-L-methionine</keyword>
<evidence type="ECO:0000256" key="5">
    <source>
        <dbReference type="ARBA" id="ARBA00022723"/>
    </source>
</evidence>
<dbReference type="Gene3D" id="2.40.50.140">
    <property type="entry name" value="Nucleic acid-binding proteins"/>
    <property type="match status" value="1"/>
</dbReference>
<dbReference type="Proteomes" id="UP000266089">
    <property type="component" value="Unassembled WGS sequence"/>
</dbReference>
<organism evidence="12 13">
    <name type="scientific">Meiothermus taiwanensis</name>
    <dbReference type="NCBI Taxonomy" id="172827"/>
    <lineage>
        <taxon>Bacteria</taxon>
        <taxon>Thermotogati</taxon>
        <taxon>Deinococcota</taxon>
        <taxon>Deinococci</taxon>
        <taxon>Thermales</taxon>
        <taxon>Thermaceae</taxon>
        <taxon>Meiothermus</taxon>
    </lineage>
</organism>
<evidence type="ECO:0000256" key="1">
    <source>
        <dbReference type="ARBA" id="ARBA00022485"/>
    </source>
</evidence>
<comment type="similarity">
    <text evidence="8">Belongs to the methylthiotransferase family. RimO subfamily.</text>
</comment>
<name>A0A399E8M2_9DEIN</name>
<keyword evidence="7 8" id="KW-0411">Iron-sulfur</keyword>
<dbReference type="GO" id="GO:0005829">
    <property type="term" value="C:cytosol"/>
    <property type="evidence" value="ECO:0007669"/>
    <property type="project" value="TreeGrafter"/>
</dbReference>
<dbReference type="InterPro" id="IPR002792">
    <property type="entry name" value="TRAM_dom"/>
</dbReference>
<dbReference type="FunFam" id="3.80.30.20:FF:000001">
    <property type="entry name" value="tRNA-2-methylthio-N(6)-dimethylallyladenosine synthase 2"/>
    <property type="match status" value="1"/>
</dbReference>
<dbReference type="PROSITE" id="PS01278">
    <property type="entry name" value="MTTASE_RADICAL"/>
    <property type="match status" value="1"/>
</dbReference>
<dbReference type="EMBL" id="QWKX01000008">
    <property type="protein sequence ID" value="RIH79140.1"/>
    <property type="molecule type" value="Genomic_DNA"/>
</dbReference>
<dbReference type="NCBIfam" id="TIGR00089">
    <property type="entry name" value="MiaB/RimO family radical SAM methylthiotransferase"/>
    <property type="match status" value="1"/>
</dbReference>
<evidence type="ECO:0000256" key="2">
    <source>
        <dbReference type="ARBA" id="ARBA00022490"/>
    </source>
</evidence>
<feature type="binding site" evidence="8">
    <location>
        <position position="143"/>
    </location>
    <ligand>
        <name>[4Fe-4S] cluster</name>
        <dbReference type="ChEBI" id="CHEBI:49883"/>
        <label>2</label>
        <note>4Fe-4S-S-AdoMet</note>
    </ligand>
</feature>
<dbReference type="Gene3D" id="3.80.30.20">
    <property type="entry name" value="tm_1862 like domain"/>
    <property type="match status" value="1"/>
</dbReference>
<dbReference type="InterPro" id="IPR058240">
    <property type="entry name" value="rSAM_sf"/>
</dbReference>
<dbReference type="PANTHER" id="PTHR43837:SF1">
    <property type="entry name" value="RIBOSOMAL PROTEIN US12 METHYLTHIOTRANSFERASE RIMO"/>
    <property type="match status" value="1"/>
</dbReference>
<dbReference type="InterPro" id="IPR012340">
    <property type="entry name" value="NA-bd_OB-fold"/>
</dbReference>
<evidence type="ECO:0000256" key="6">
    <source>
        <dbReference type="ARBA" id="ARBA00023004"/>
    </source>
</evidence>
<feature type="binding site" evidence="8">
    <location>
        <position position="150"/>
    </location>
    <ligand>
        <name>[4Fe-4S] cluster</name>
        <dbReference type="ChEBI" id="CHEBI:49883"/>
        <label>2</label>
        <note>4Fe-4S-S-AdoMet</note>
    </ligand>
</feature>
<dbReference type="InterPro" id="IPR020612">
    <property type="entry name" value="Methylthiotransferase_CS"/>
</dbReference>
<dbReference type="InterPro" id="IPR038135">
    <property type="entry name" value="Methylthiotransferase_N_sf"/>
</dbReference>
<dbReference type="SFLD" id="SFLDG01082">
    <property type="entry name" value="B12-binding_domain_containing"/>
    <property type="match status" value="1"/>
</dbReference>
<dbReference type="InterPro" id="IPR007197">
    <property type="entry name" value="rSAM"/>
</dbReference>
<feature type="domain" description="TRAM" evidence="9">
    <location>
        <begin position="369"/>
        <end position="437"/>
    </location>
</feature>
<dbReference type="InterPro" id="IPR005839">
    <property type="entry name" value="Methylthiotransferase"/>
</dbReference>
<evidence type="ECO:0000256" key="7">
    <source>
        <dbReference type="ARBA" id="ARBA00023014"/>
    </source>
</evidence>
<keyword evidence="12" id="KW-0687">Ribonucleoprotein</keyword>
<dbReference type="SFLD" id="SFLDG01061">
    <property type="entry name" value="methylthiotransferase"/>
    <property type="match status" value="1"/>
</dbReference>
<gene>
    <name evidence="8 12" type="primary">rimO</name>
    <name evidence="12" type="ORF">Mcate_00491</name>
</gene>
<proteinExistence type="inferred from homology"/>
<dbReference type="InterPro" id="IPR005840">
    <property type="entry name" value="Ribosomal_uS12_MeSTrfase_RimO"/>
</dbReference>
<dbReference type="InterPro" id="IPR023404">
    <property type="entry name" value="rSAM_horseshoe"/>
</dbReference>
<feature type="domain" description="Radical SAM core" evidence="11">
    <location>
        <begin position="129"/>
        <end position="366"/>
    </location>
</feature>
<dbReference type="Pfam" id="PF00919">
    <property type="entry name" value="UPF0004"/>
    <property type="match status" value="1"/>
</dbReference>
<accession>A0A399E8M2</accession>
<keyword evidence="3 8" id="KW-0808">Transferase</keyword>
<dbReference type="GO" id="GO:0006400">
    <property type="term" value="P:tRNA modification"/>
    <property type="evidence" value="ECO:0007669"/>
    <property type="project" value="InterPro"/>
</dbReference>
<dbReference type="Pfam" id="PF18693">
    <property type="entry name" value="TRAM_2"/>
    <property type="match status" value="1"/>
</dbReference>
<dbReference type="CDD" id="cd01335">
    <property type="entry name" value="Radical_SAM"/>
    <property type="match status" value="1"/>
</dbReference>